<dbReference type="Proteomes" id="UP000265520">
    <property type="component" value="Unassembled WGS sequence"/>
</dbReference>
<keyword evidence="2" id="KW-0472">Membrane</keyword>
<keyword evidence="2" id="KW-0812">Transmembrane</keyword>
<dbReference type="InterPro" id="IPR029485">
    <property type="entry name" value="CAT_C"/>
</dbReference>
<evidence type="ECO:0000313" key="5">
    <source>
        <dbReference type="Proteomes" id="UP000265520"/>
    </source>
</evidence>
<evidence type="ECO:0000256" key="1">
    <source>
        <dbReference type="ARBA" id="ARBA00008572"/>
    </source>
</evidence>
<evidence type="ECO:0000259" key="3">
    <source>
        <dbReference type="Pfam" id="PF13906"/>
    </source>
</evidence>
<reference evidence="4 5" key="1">
    <citation type="journal article" date="2018" name="Front. Plant Sci.">
        <title>Red Clover (Trifolium pratense) and Zigzag Clover (T. medium) - A Picture of Genomic Similarities and Differences.</title>
        <authorList>
            <person name="Dluhosova J."/>
            <person name="Istvanek J."/>
            <person name="Nedelnik J."/>
            <person name="Repkova J."/>
        </authorList>
    </citation>
    <scope>NUCLEOTIDE SEQUENCE [LARGE SCALE GENOMIC DNA]</scope>
    <source>
        <strain evidence="5">cv. 10/8</strain>
        <tissue evidence="4">Leaf</tissue>
    </source>
</reference>
<comment type="caution">
    <text evidence="4">The sequence shown here is derived from an EMBL/GenBank/DDBJ whole genome shotgun (WGS) entry which is preliminary data.</text>
</comment>
<feature type="transmembrane region" description="Helical" evidence="2">
    <location>
        <begin position="95"/>
        <end position="113"/>
    </location>
</feature>
<evidence type="ECO:0000313" key="4">
    <source>
        <dbReference type="EMBL" id="MCH86124.1"/>
    </source>
</evidence>
<evidence type="ECO:0000256" key="2">
    <source>
        <dbReference type="SAM" id="Phobius"/>
    </source>
</evidence>
<organism evidence="4 5">
    <name type="scientific">Trifolium medium</name>
    <dbReference type="NCBI Taxonomy" id="97028"/>
    <lineage>
        <taxon>Eukaryota</taxon>
        <taxon>Viridiplantae</taxon>
        <taxon>Streptophyta</taxon>
        <taxon>Embryophyta</taxon>
        <taxon>Tracheophyta</taxon>
        <taxon>Spermatophyta</taxon>
        <taxon>Magnoliopsida</taxon>
        <taxon>eudicotyledons</taxon>
        <taxon>Gunneridae</taxon>
        <taxon>Pentapetalae</taxon>
        <taxon>rosids</taxon>
        <taxon>fabids</taxon>
        <taxon>Fabales</taxon>
        <taxon>Fabaceae</taxon>
        <taxon>Papilionoideae</taxon>
        <taxon>50 kb inversion clade</taxon>
        <taxon>NPAAA clade</taxon>
        <taxon>Hologalegina</taxon>
        <taxon>IRL clade</taxon>
        <taxon>Trifolieae</taxon>
        <taxon>Trifolium</taxon>
    </lineage>
</organism>
<feature type="domain" description="Cationic amino acid transporter C-terminal" evidence="3">
    <location>
        <begin position="68"/>
        <end position="118"/>
    </location>
</feature>
<dbReference type="PANTHER" id="PTHR43243:SF15">
    <property type="entry name" value="CATIONIC AMINO ACID TRANSPORTER 4, VACUOLAR"/>
    <property type="match status" value="1"/>
</dbReference>
<dbReference type="Pfam" id="PF13906">
    <property type="entry name" value="AA_permease_C"/>
    <property type="match status" value="1"/>
</dbReference>
<keyword evidence="2" id="KW-1133">Transmembrane helix</keyword>
<proteinExistence type="inferred from homology"/>
<comment type="similarity">
    <text evidence="1">Belongs to the amino acid-polyamine-organocation (APC) superfamily. Cationic amino acid transporter (CAT) (TC 2.A.3.3) family.</text>
</comment>
<feature type="transmembrane region" description="Helical" evidence="2">
    <location>
        <begin position="65"/>
        <end position="89"/>
    </location>
</feature>
<dbReference type="EMBL" id="LXQA010009769">
    <property type="protein sequence ID" value="MCH86124.1"/>
    <property type="molecule type" value="Genomic_DNA"/>
</dbReference>
<gene>
    <name evidence="4" type="ORF">A2U01_0006978</name>
</gene>
<feature type="transmembrane region" description="Helical" evidence="2">
    <location>
        <begin position="29"/>
        <end position="53"/>
    </location>
</feature>
<sequence>MDDIPSMYRDSHSYWFSCSRKVSQVCNLWLLRVTLFGVGVVILLCSIIVLACIKQDDTRHTFGHSGGFACPFVPFLPAACILINTYLLIDLGVATWLRVSVWLLIGLLIYLFYGRTHSSLLNAIYVPSARADEIHRTHANHLA</sequence>
<dbReference type="AlphaFoldDB" id="A0A392MIQ7"/>
<dbReference type="PANTHER" id="PTHR43243">
    <property type="entry name" value="INNER MEMBRANE TRANSPORTER YGJI-RELATED"/>
    <property type="match status" value="1"/>
</dbReference>
<accession>A0A392MIQ7</accession>
<dbReference type="GO" id="GO:0015171">
    <property type="term" value="F:amino acid transmembrane transporter activity"/>
    <property type="evidence" value="ECO:0007669"/>
    <property type="project" value="TreeGrafter"/>
</dbReference>
<keyword evidence="5" id="KW-1185">Reference proteome</keyword>
<protein>
    <submittedName>
        <fullName evidence="4">Cationic amino acid transporter 4 vacuolar-like</fullName>
    </submittedName>
</protein>
<name>A0A392MIQ7_9FABA</name>